<dbReference type="Gene3D" id="3.40.630.30">
    <property type="match status" value="1"/>
</dbReference>
<reference evidence="4 5" key="1">
    <citation type="submission" date="2016-11" db="EMBL/GenBank/DDBJ databases">
        <authorList>
            <person name="Jaros S."/>
            <person name="Januszkiewicz K."/>
            <person name="Wedrychowicz H."/>
        </authorList>
    </citation>
    <scope>NUCLEOTIDE SEQUENCE [LARGE SCALE GENOMIC DNA]</scope>
    <source>
        <strain evidence="4 5">CGMCC 4.2025</strain>
    </source>
</reference>
<dbReference type="PANTHER" id="PTHR43420:SF3">
    <property type="entry name" value="N-ACETYLTRANSFERASE DOMAIN-CONTAINING PROTEIN"/>
    <property type="match status" value="1"/>
</dbReference>
<dbReference type="GO" id="GO:0016747">
    <property type="term" value="F:acyltransferase activity, transferring groups other than amino-acyl groups"/>
    <property type="evidence" value="ECO:0007669"/>
    <property type="project" value="InterPro"/>
</dbReference>
<protein>
    <submittedName>
        <fullName evidence="4">Predicted acetyltransferase, GNAT family</fullName>
    </submittedName>
</protein>
<dbReference type="STRING" id="310782.SAMN05216499_10946"/>
<dbReference type="Pfam" id="PF08445">
    <property type="entry name" value="FR47"/>
    <property type="match status" value="1"/>
</dbReference>
<keyword evidence="1 4" id="KW-0808">Transferase</keyword>
<dbReference type="CDD" id="cd04301">
    <property type="entry name" value="NAT_SF"/>
    <property type="match status" value="1"/>
</dbReference>
<keyword evidence="5" id="KW-1185">Reference proteome</keyword>
<evidence type="ECO:0000313" key="5">
    <source>
        <dbReference type="Proteomes" id="UP000184111"/>
    </source>
</evidence>
<organism evidence="4 5">
    <name type="scientific">Actinacidiphila paucisporea</name>
    <dbReference type="NCBI Taxonomy" id="310782"/>
    <lineage>
        <taxon>Bacteria</taxon>
        <taxon>Bacillati</taxon>
        <taxon>Actinomycetota</taxon>
        <taxon>Actinomycetes</taxon>
        <taxon>Kitasatosporales</taxon>
        <taxon>Streptomycetaceae</taxon>
        <taxon>Actinacidiphila</taxon>
    </lineage>
</organism>
<dbReference type="InterPro" id="IPR013653">
    <property type="entry name" value="GCN5-like_dom"/>
</dbReference>
<evidence type="ECO:0000256" key="1">
    <source>
        <dbReference type="ARBA" id="ARBA00022679"/>
    </source>
</evidence>
<accession>A0A1M7GS47</accession>
<name>A0A1M7GS47_9ACTN</name>
<dbReference type="PANTHER" id="PTHR43420">
    <property type="entry name" value="ACETYLTRANSFERASE"/>
    <property type="match status" value="1"/>
</dbReference>
<evidence type="ECO:0000259" key="3">
    <source>
        <dbReference type="PROSITE" id="PS51186"/>
    </source>
</evidence>
<evidence type="ECO:0000256" key="2">
    <source>
        <dbReference type="ARBA" id="ARBA00023315"/>
    </source>
</evidence>
<dbReference type="AlphaFoldDB" id="A0A1M7GS47"/>
<dbReference type="OrthoDB" id="9797456at2"/>
<dbReference type="SUPFAM" id="SSF55729">
    <property type="entry name" value="Acyl-CoA N-acyltransferases (Nat)"/>
    <property type="match status" value="1"/>
</dbReference>
<dbReference type="InterPro" id="IPR050680">
    <property type="entry name" value="YpeA/RimI_acetyltransf"/>
</dbReference>
<dbReference type="InterPro" id="IPR000182">
    <property type="entry name" value="GNAT_dom"/>
</dbReference>
<dbReference type="InterPro" id="IPR016181">
    <property type="entry name" value="Acyl_CoA_acyltransferase"/>
</dbReference>
<sequence>MSTRLESSQPPSHPGTAEPHVLDNAVWSALNGPHRHLAETTGSAARYRTDVSPFVAIADPAEPQSWADLADLAGPGNPVAITGVSSLPAQWSTGQSAQGVQMVATAVHARTDSEAVPLGPSDVPEMLELVARAKPGPFLPRTIAMGAYYGIRREGRLVAMAGERLRPPGWTEISAVCTDEQHRGQGLATRLLLHTAAGIGARGDTPFLHAAAVNTGAIRLYETLGFTLRRGVHFHFLQVPGDR</sequence>
<proteinExistence type="predicted"/>
<dbReference type="RefSeq" id="WP_073498592.1">
    <property type="nucleotide sequence ID" value="NZ_FRBI01000009.1"/>
</dbReference>
<dbReference type="Proteomes" id="UP000184111">
    <property type="component" value="Unassembled WGS sequence"/>
</dbReference>
<feature type="domain" description="N-acetyltransferase" evidence="3">
    <location>
        <begin position="113"/>
        <end position="242"/>
    </location>
</feature>
<dbReference type="PROSITE" id="PS51186">
    <property type="entry name" value="GNAT"/>
    <property type="match status" value="1"/>
</dbReference>
<evidence type="ECO:0000313" key="4">
    <source>
        <dbReference type="EMBL" id="SHM18689.1"/>
    </source>
</evidence>
<dbReference type="EMBL" id="FRBI01000009">
    <property type="protein sequence ID" value="SHM18689.1"/>
    <property type="molecule type" value="Genomic_DNA"/>
</dbReference>
<keyword evidence="2" id="KW-0012">Acyltransferase</keyword>
<gene>
    <name evidence="4" type="ORF">SAMN05216499_10946</name>
</gene>